<keyword evidence="3" id="KW-1185">Reference proteome</keyword>
<keyword evidence="1" id="KW-1133">Transmembrane helix</keyword>
<feature type="transmembrane region" description="Helical" evidence="1">
    <location>
        <begin position="47"/>
        <end position="68"/>
    </location>
</feature>
<dbReference type="Proteomes" id="UP000253314">
    <property type="component" value="Unassembled WGS sequence"/>
</dbReference>
<name>A0A366XXP7_9BACI</name>
<comment type="caution">
    <text evidence="2">The sequence shown here is derived from an EMBL/GenBank/DDBJ whole genome shotgun (WGS) entry which is preliminary data.</text>
</comment>
<accession>A0A366XXP7</accession>
<reference evidence="2 3" key="1">
    <citation type="submission" date="2018-07" db="EMBL/GenBank/DDBJ databases">
        <title>Lottiidibacillus patelloidae gen. nov., sp. nov., isolated from the intestinal tract of a marine limpet and the reclassification of B. taeanensis BH030017T, B. algicola KMM 3737T and B. hwajinpoensis SW-72T as genus Lottiidibacillus.</title>
        <authorList>
            <person name="Liu R."/>
            <person name="Huang Z."/>
        </authorList>
    </citation>
    <scope>NUCLEOTIDE SEQUENCE [LARGE SCALE GENOMIC DNA]</scope>
    <source>
        <strain evidence="2 3">BH030017</strain>
    </source>
</reference>
<dbReference type="EMBL" id="QOCW01000015">
    <property type="protein sequence ID" value="RBW68914.1"/>
    <property type="molecule type" value="Genomic_DNA"/>
</dbReference>
<gene>
    <name evidence="2" type="ORF">DS031_14360</name>
</gene>
<sequence>MWLFYGKETVLKYNRLGATICKISPRERDTFREMFDFITAYKKERPLFAPFILIQDFNGIVYIGPLLLMKIVSFQNGQIGGDCLFAGSDP</sequence>
<evidence type="ECO:0000313" key="3">
    <source>
        <dbReference type="Proteomes" id="UP000253314"/>
    </source>
</evidence>
<keyword evidence="1" id="KW-0472">Membrane</keyword>
<proteinExistence type="predicted"/>
<dbReference type="AlphaFoldDB" id="A0A366XXP7"/>
<protein>
    <submittedName>
        <fullName evidence="2">Uncharacterized protein</fullName>
    </submittedName>
</protein>
<evidence type="ECO:0000256" key="1">
    <source>
        <dbReference type="SAM" id="Phobius"/>
    </source>
</evidence>
<keyword evidence="1" id="KW-0812">Transmembrane</keyword>
<organism evidence="2 3">
    <name type="scientific">Bacillus taeanensis</name>
    <dbReference type="NCBI Taxonomy" id="273032"/>
    <lineage>
        <taxon>Bacteria</taxon>
        <taxon>Bacillati</taxon>
        <taxon>Bacillota</taxon>
        <taxon>Bacilli</taxon>
        <taxon>Bacillales</taxon>
        <taxon>Bacillaceae</taxon>
        <taxon>Bacillus</taxon>
    </lineage>
</organism>
<evidence type="ECO:0000313" key="2">
    <source>
        <dbReference type="EMBL" id="RBW68914.1"/>
    </source>
</evidence>